<feature type="domain" description="EF-hand" evidence="2">
    <location>
        <begin position="93"/>
        <end position="128"/>
    </location>
</feature>
<dbReference type="eggNOG" id="ENOG502T24C">
    <property type="taxonomic scope" value="Eukaryota"/>
</dbReference>
<comment type="caution">
    <text evidence="3">The sequence shown here is derived from an EMBL/GenBank/DDBJ whole genome shotgun (WGS) entry which is preliminary data.</text>
</comment>
<dbReference type="AlphaFoldDB" id="K0SSI0"/>
<dbReference type="PROSITE" id="PS50222">
    <property type="entry name" value="EF_HAND_2"/>
    <property type="match status" value="1"/>
</dbReference>
<reference evidence="3 4" key="1">
    <citation type="journal article" date="2012" name="Genome Biol.">
        <title>Genome and low-iron response of an oceanic diatom adapted to chronic iron limitation.</title>
        <authorList>
            <person name="Lommer M."/>
            <person name="Specht M."/>
            <person name="Roy A.S."/>
            <person name="Kraemer L."/>
            <person name="Andreson R."/>
            <person name="Gutowska M.A."/>
            <person name="Wolf J."/>
            <person name="Bergner S.V."/>
            <person name="Schilhabel M.B."/>
            <person name="Klostermeier U.C."/>
            <person name="Beiko R.G."/>
            <person name="Rosenstiel P."/>
            <person name="Hippler M."/>
            <person name="Laroche J."/>
        </authorList>
    </citation>
    <scope>NUCLEOTIDE SEQUENCE [LARGE SCALE GENOMIC DNA]</scope>
    <source>
        <strain evidence="3 4">CCMP1005</strain>
    </source>
</reference>
<organism evidence="3 4">
    <name type="scientific">Thalassiosira oceanica</name>
    <name type="common">Marine diatom</name>
    <dbReference type="NCBI Taxonomy" id="159749"/>
    <lineage>
        <taxon>Eukaryota</taxon>
        <taxon>Sar</taxon>
        <taxon>Stramenopiles</taxon>
        <taxon>Ochrophyta</taxon>
        <taxon>Bacillariophyta</taxon>
        <taxon>Coscinodiscophyceae</taxon>
        <taxon>Thalassiosirophycidae</taxon>
        <taxon>Thalassiosirales</taxon>
        <taxon>Thalassiosiraceae</taxon>
        <taxon>Thalassiosira</taxon>
    </lineage>
</organism>
<keyword evidence="1" id="KW-0472">Membrane</keyword>
<dbReference type="PROSITE" id="PS00018">
    <property type="entry name" value="EF_HAND_1"/>
    <property type="match status" value="1"/>
</dbReference>
<protein>
    <recommendedName>
        <fullName evidence="2">EF-hand domain-containing protein</fullName>
    </recommendedName>
</protein>
<dbReference type="EMBL" id="AGNL01010297">
    <property type="protein sequence ID" value="EJK69263.1"/>
    <property type="molecule type" value="Genomic_DNA"/>
</dbReference>
<name>K0SSI0_THAOC</name>
<dbReference type="OrthoDB" id="56617at2759"/>
<accession>K0SSI0</accession>
<evidence type="ECO:0000313" key="4">
    <source>
        <dbReference type="Proteomes" id="UP000266841"/>
    </source>
</evidence>
<evidence type="ECO:0000259" key="2">
    <source>
        <dbReference type="PROSITE" id="PS50222"/>
    </source>
</evidence>
<gene>
    <name evidence="3" type="ORF">THAOC_09498</name>
</gene>
<dbReference type="InterPro" id="IPR018247">
    <property type="entry name" value="EF_Hand_1_Ca_BS"/>
</dbReference>
<keyword evidence="1" id="KW-0812">Transmembrane</keyword>
<proteinExistence type="predicted"/>
<feature type="transmembrane region" description="Helical" evidence="1">
    <location>
        <begin position="141"/>
        <end position="168"/>
    </location>
</feature>
<keyword evidence="4" id="KW-1185">Reference proteome</keyword>
<evidence type="ECO:0000256" key="1">
    <source>
        <dbReference type="SAM" id="Phobius"/>
    </source>
</evidence>
<sequence length="710" mass="78078">MYNTTADGRRTESIVYWEEFRREFGFVKMTDVDPELAEAIVPETAVPVPEDTVPKAANVSRKSSQGRQQSTMGVAGIESVLEKAMNDRNMDQQTKDVVSGCVKAIDRDRDGRIDHWELANFAINLTKQVHKLKKKNFSLKVWFQIVVGACLLLVLSTFASSAAAVFMAKDMRVDNGALVTKDNQAIKTTTNEVEATVGALAFLPDEARKHVKSVTFRGDGSDGDEVVYEKLVGSIVVHPRESVVLTTTEGDTLKWSLANNKDGIKITLADGESWMMDSGCEKCTILNLLQDEEVTQALDEYHETIGTVLHERGRVLHSICGSHVHRHEPSVSCELPISFKDYFKSAERKIEALIQTQVTDLLKKEPQELDAPLKKLLDHLGKTSSLPTFNKIFNMKEQLLDKMFDGVDEFLENTSDQVVDIGKKFNETLKNVGGSLSLDMECNTTDDDTKWTMRLKLTGTLPSLASTLDHAGVGTELPILSPLPDIDIKEFPTVRVDYELDIPSLSLDMSPNIQASEKHVTMLSSHVKILTRLEAEMAQCVDLSVLSAGIMSGISGDVNLKGGFVTEAKFEFDMRPQYGTLAAGALATNPNNWSYSGGEGSVTPSGGYNANFVLPMPRDVDPVTFDRSIAFRATDNNMFDATAMPCVTYEFSPCADYECSRWTCIYDMCDWVGTGYATLNNILESVLGMSGTCEASTLEPPGPPAADVCT</sequence>
<dbReference type="GO" id="GO:0005509">
    <property type="term" value="F:calcium ion binding"/>
    <property type="evidence" value="ECO:0007669"/>
    <property type="project" value="InterPro"/>
</dbReference>
<dbReference type="Proteomes" id="UP000266841">
    <property type="component" value="Unassembled WGS sequence"/>
</dbReference>
<keyword evidence="1" id="KW-1133">Transmembrane helix</keyword>
<dbReference type="InterPro" id="IPR002048">
    <property type="entry name" value="EF_hand_dom"/>
</dbReference>
<evidence type="ECO:0000313" key="3">
    <source>
        <dbReference type="EMBL" id="EJK69263.1"/>
    </source>
</evidence>